<comment type="caution">
    <text evidence="3">The sequence shown here is derived from an EMBL/GenBank/DDBJ whole genome shotgun (WGS) entry which is preliminary data.</text>
</comment>
<protein>
    <submittedName>
        <fullName evidence="3">Uncharacterized protein</fullName>
    </submittedName>
</protein>
<accession>A0A8E0NA70</accession>
<feature type="signal peptide" evidence="2">
    <location>
        <begin position="1"/>
        <end position="22"/>
    </location>
</feature>
<keyword evidence="2" id="KW-0732">Signal</keyword>
<feature type="chain" id="PRO_5034445968" evidence="2">
    <location>
        <begin position="23"/>
        <end position="171"/>
    </location>
</feature>
<dbReference type="OrthoDB" id="7823834at2"/>
<evidence type="ECO:0000313" key="4">
    <source>
        <dbReference type="Proteomes" id="UP000016569"/>
    </source>
</evidence>
<name>A0A8E0NA70_9CAUL</name>
<keyword evidence="4" id="KW-1185">Reference proteome</keyword>
<feature type="region of interest" description="Disordered" evidence="1">
    <location>
        <begin position="144"/>
        <end position="171"/>
    </location>
</feature>
<evidence type="ECO:0000256" key="1">
    <source>
        <dbReference type="SAM" id="MobiDB-lite"/>
    </source>
</evidence>
<sequence>MTLIRTTVLAAVLIAAAGAAEAAQQCGATVHTRFDETRANFDNSLGACRPDGYCSVVLALTDPSGQAAYAQQFRIARPTPGAAYVVELVAVTPMNADDGQPMSIAFGSRRIDLTGKAPLQTNNLNLFEITDAATVSAIVSGAAAPTSCAGPTRARSAPPKPGSALAASPAR</sequence>
<gene>
    <name evidence="3" type="ORF">MBEBAB_0226</name>
</gene>
<evidence type="ECO:0000313" key="3">
    <source>
        <dbReference type="EMBL" id="GAD57976.1"/>
    </source>
</evidence>
<organism evidence="3 4">
    <name type="scientific">Brevundimonas abyssalis TAR-001</name>
    <dbReference type="NCBI Taxonomy" id="1391729"/>
    <lineage>
        <taxon>Bacteria</taxon>
        <taxon>Pseudomonadati</taxon>
        <taxon>Pseudomonadota</taxon>
        <taxon>Alphaproteobacteria</taxon>
        <taxon>Caulobacterales</taxon>
        <taxon>Caulobacteraceae</taxon>
        <taxon>Brevundimonas</taxon>
    </lineage>
</organism>
<dbReference type="AlphaFoldDB" id="A0A8E0NA70"/>
<dbReference type="RefSeq" id="WP_021696072.1">
    <property type="nucleotide sequence ID" value="NZ_BATC01000002.1"/>
</dbReference>
<evidence type="ECO:0000256" key="2">
    <source>
        <dbReference type="SAM" id="SignalP"/>
    </source>
</evidence>
<dbReference type="Proteomes" id="UP000016569">
    <property type="component" value="Unassembled WGS sequence"/>
</dbReference>
<dbReference type="EMBL" id="BATC01000002">
    <property type="protein sequence ID" value="GAD57976.1"/>
    <property type="molecule type" value="Genomic_DNA"/>
</dbReference>
<proteinExistence type="predicted"/>
<reference evidence="4" key="1">
    <citation type="journal article" date="2013" name="Genome Announc.">
        <title>Draft Genome Sequence of the Dimorphic Prosthecate Bacterium Brevundimonas abyssalis TAR-001T.</title>
        <authorList>
            <person name="Tsubouchi T."/>
            <person name="Nishi S."/>
            <person name="Usui K."/>
            <person name="Shimane Y."/>
            <person name="Takaki Y."/>
            <person name="Maruyama T."/>
            <person name="Hatada Y."/>
        </authorList>
    </citation>
    <scope>NUCLEOTIDE SEQUENCE [LARGE SCALE GENOMIC DNA]</scope>
    <source>
        <strain evidence="4">TAR-001</strain>
    </source>
</reference>